<dbReference type="Proteomes" id="UP000886501">
    <property type="component" value="Unassembled WGS sequence"/>
</dbReference>
<name>A0ACB6ZPJ9_THEGA</name>
<dbReference type="EMBL" id="MU117978">
    <property type="protein sequence ID" value="KAF9651061.1"/>
    <property type="molecule type" value="Genomic_DNA"/>
</dbReference>
<proteinExistence type="predicted"/>
<protein>
    <submittedName>
        <fullName evidence="1">Uncharacterized protein</fullName>
    </submittedName>
</protein>
<accession>A0ACB6ZPJ9</accession>
<gene>
    <name evidence="1" type="ORF">BDM02DRAFT_952792</name>
</gene>
<reference evidence="1" key="1">
    <citation type="submission" date="2019-10" db="EMBL/GenBank/DDBJ databases">
        <authorList>
            <consortium name="DOE Joint Genome Institute"/>
            <person name="Kuo A."/>
            <person name="Miyauchi S."/>
            <person name="Kiss E."/>
            <person name="Drula E."/>
            <person name="Kohler A."/>
            <person name="Sanchez-Garcia M."/>
            <person name="Andreopoulos B."/>
            <person name="Barry K.W."/>
            <person name="Bonito G."/>
            <person name="Buee M."/>
            <person name="Carver A."/>
            <person name="Chen C."/>
            <person name="Cichocki N."/>
            <person name="Clum A."/>
            <person name="Culley D."/>
            <person name="Crous P.W."/>
            <person name="Fauchery L."/>
            <person name="Girlanda M."/>
            <person name="Hayes R."/>
            <person name="Keri Z."/>
            <person name="Labutti K."/>
            <person name="Lipzen A."/>
            <person name="Lombard V."/>
            <person name="Magnuson J."/>
            <person name="Maillard F."/>
            <person name="Morin E."/>
            <person name="Murat C."/>
            <person name="Nolan M."/>
            <person name="Ohm R."/>
            <person name="Pangilinan J."/>
            <person name="Pereira M."/>
            <person name="Perotto S."/>
            <person name="Peter M."/>
            <person name="Riley R."/>
            <person name="Sitrit Y."/>
            <person name="Stielow B."/>
            <person name="Szollosi G."/>
            <person name="Zifcakova L."/>
            <person name="Stursova M."/>
            <person name="Spatafora J.W."/>
            <person name="Tedersoo L."/>
            <person name="Vaario L.-M."/>
            <person name="Yamada A."/>
            <person name="Yan M."/>
            <person name="Wang P."/>
            <person name="Xu J."/>
            <person name="Bruns T."/>
            <person name="Baldrian P."/>
            <person name="Vilgalys R."/>
            <person name="Henrissat B."/>
            <person name="Grigoriev I.V."/>
            <person name="Hibbett D."/>
            <person name="Nagy L.G."/>
            <person name="Martin F.M."/>
        </authorList>
    </citation>
    <scope>NUCLEOTIDE SEQUENCE</scope>
    <source>
        <strain evidence="1">P2</strain>
    </source>
</reference>
<comment type="caution">
    <text evidence="1">The sequence shown here is derived from an EMBL/GenBank/DDBJ whole genome shotgun (WGS) entry which is preliminary data.</text>
</comment>
<reference evidence="1" key="2">
    <citation type="journal article" date="2020" name="Nat. Commun.">
        <title>Large-scale genome sequencing of mycorrhizal fungi provides insights into the early evolution of symbiotic traits.</title>
        <authorList>
            <person name="Miyauchi S."/>
            <person name="Kiss E."/>
            <person name="Kuo A."/>
            <person name="Drula E."/>
            <person name="Kohler A."/>
            <person name="Sanchez-Garcia M."/>
            <person name="Morin E."/>
            <person name="Andreopoulos B."/>
            <person name="Barry K.W."/>
            <person name="Bonito G."/>
            <person name="Buee M."/>
            <person name="Carver A."/>
            <person name="Chen C."/>
            <person name="Cichocki N."/>
            <person name="Clum A."/>
            <person name="Culley D."/>
            <person name="Crous P.W."/>
            <person name="Fauchery L."/>
            <person name="Girlanda M."/>
            <person name="Hayes R.D."/>
            <person name="Keri Z."/>
            <person name="LaButti K."/>
            <person name="Lipzen A."/>
            <person name="Lombard V."/>
            <person name="Magnuson J."/>
            <person name="Maillard F."/>
            <person name="Murat C."/>
            <person name="Nolan M."/>
            <person name="Ohm R.A."/>
            <person name="Pangilinan J."/>
            <person name="Pereira M.F."/>
            <person name="Perotto S."/>
            <person name="Peter M."/>
            <person name="Pfister S."/>
            <person name="Riley R."/>
            <person name="Sitrit Y."/>
            <person name="Stielow J.B."/>
            <person name="Szollosi G."/>
            <person name="Zifcakova L."/>
            <person name="Stursova M."/>
            <person name="Spatafora J.W."/>
            <person name="Tedersoo L."/>
            <person name="Vaario L.M."/>
            <person name="Yamada A."/>
            <person name="Yan M."/>
            <person name="Wang P."/>
            <person name="Xu J."/>
            <person name="Bruns T."/>
            <person name="Baldrian P."/>
            <person name="Vilgalys R."/>
            <person name="Dunand C."/>
            <person name="Henrissat B."/>
            <person name="Grigoriev I.V."/>
            <person name="Hibbett D."/>
            <person name="Nagy L.G."/>
            <person name="Martin F.M."/>
        </authorList>
    </citation>
    <scope>NUCLEOTIDE SEQUENCE</scope>
    <source>
        <strain evidence="1">P2</strain>
    </source>
</reference>
<evidence type="ECO:0000313" key="1">
    <source>
        <dbReference type="EMBL" id="KAF9651061.1"/>
    </source>
</evidence>
<keyword evidence="2" id="KW-1185">Reference proteome</keyword>
<organism evidence="1 2">
    <name type="scientific">Thelephora ganbajun</name>
    <name type="common">Ganba fungus</name>
    <dbReference type="NCBI Taxonomy" id="370292"/>
    <lineage>
        <taxon>Eukaryota</taxon>
        <taxon>Fungi</taxon>
        <taxon>Dikarya</taxon>
        <taxon>Basidiomycota</taxon>
        <taxon>Agaricomycotina</taxon>
        <taxon>Agaricomycetes</taxon>
        <taxon>Thelephorales</taxon>
        <taxon>Thelephoraceae</taxon>
        <taxon>Thelephora</taxon>
    </lineage>
</organism>
<evidence type="ECO:0000313" key="2">
    <source>
        <dbReference type="Proteomes" id="UP000886501"/>
    </source>
</evidence>
<sequence length="90" mass="9821">MTYTGSAFSTSSHTYSKSDWGIWTAAVVTDKKVPIDRVVAHASSGLNDTPLSNWYETVSGTVSSCRRTFGSSGCTECFMRLEKDGINSRK</sequence>